<dbReference type="RefSeq" id="WP_038692878.1">
    <property type="nucleotide sequence ID" value="NZ_CP009286.1"/>
</dbReference>
<dbReference type="Proteomes" id="UP000029507">
    <property type="component" value="Chromosome"/>
</dbReference>
<feature type="transmembrane region" description="Helical" evidence="1">
    <location>
        <begin position="122"/>
        <end position="140"/>
    </location>
</feature>
<dbReference type="HOGENOM" id="CLU_117532_0_0_9"/>
<feature type="transmembrane region" description="Helical" evidence="1">
    <location>
        <begin position="6"/>
        <end position="27"/>
    </location>
</feature>
<dbReference type="EMBL" id="CP009286">
    <property type="protein sequence ID" value="AIQ61828.1"/>
    <property type="molecule type" value="Genomic_DNA"/>
</dbReference>
<keyword evidence="1" id="KW-0812">Transmembrane</keyword>
<feature type="transmembrane region" description="Helical" evidence="1">
    <location>
        <begin position="152"/>
        <end position="172"/>
    </location>
</feature>
<keyword evidence="3" id="KW-1185">Reference proteome</keyword>
<organism evidence="2 3">
    <name type="scientific">Paenibacillus stellifer</name>
    <dbReference type="NCBI Taxonomy" id="169760"/>
    <lineage>
        <taxon>Bacteria</taxon>
        <taxon>Bacillati</taxon>
        <taxon>Bacillota</taxon>
        <taxon>Bacilli</taxon>
        <taxon>Bacillales</taxon>
        <taxon>Paenibacillaceae</taxon>
        <taxon>Paenibacillus</taxon>
    </lineage>
</organism>
<proteinExistence type="predicted"/>
<evidence type="ECO:0000313" key="2">
    <source>
        <dbReference type="EMBL" id="AIQ61828.1"/>
    </source>
</evidence>
<evidence type="ECO:0000313" key="3">
    <source>
        <dbReference type="Proteomes" id="UP000029507"/>
    </source>
</evidence>
<sequence length="179" mass="20029">MIGWLIVTCEIGFWVMILSGLIVRYFFKKRRAGILLLLLTPLIDLTLLVATVWDIRSGTAASYLHGLAAIYIGGTVAYGHRMINWADSHFAYRFAGGARPAKPPKTGAAHAAVERAGWYRHLLAWVIGSALLAVMILMIGQPERTRIFERIIGGWACILVIDFVISFSYTLWPRRPTNK</sequence>
<dbReference type="OrthoDB" id="2082317at2"/>
<dbReference type="STRING" id="169760.PSTEL_00420"/>
<reference evidence="2 3" key="1">
    <citation type="submission" date="2014-08" db="EMBL/GenBank/DDBJ databases">
        <title>Comparative genomics of the Paenibacillus odorifer group.</title>
        <authorList>
            <person name="den Bakker H.C."/>
            <person name="Tsai Y.-C."/>
            <person name="Martin N."/>
            <person name="Korlach J."/>
            <person name="Wiedmann M."/>
        </authorList>
    </citation>
    <scope>NUCLEOTIDE SEQUENCE [LARGE SCALE GENOMIC DNA]</scope>
    <source>
        <strain evidence="2 3">DSM 14472</strain>
    </source>
</reference>
<name>A0A089LRK7_9BACL</name>
<dbReference type="AlphaFoldDB" id="A0A089LRK7"/>
<keyword evidence="1" id="KW-0472">Membrane</keyword>
<protein>
    <submittedName>
        <fullName evidence="2">Membrane protein</fullName>
    </submittedName>
</protein>
<feature type="transmembrane region" description="Helical" evidence="1">
    <location>
        <begin position="59"/>
        <end position="79"/>
    </location>
</feature>
<accession>A0A089LRK7</accession>
<dbReference type="KEGG" id="pste:PSTEL_00420"/>
<gene>
    <name evidence="2" type="ORF">PSTEL_00420</name>
</gene>
<keyword evidence="1" id="KW-1133">Transmembrane helix</keyword>
<evidence type="ECO:0000256" key="1">
    <source>
        <dbReference type="SAM" id="Phobius"/>
    </source>
</evidence>
<feature type="transmembrane region" description="Helical" evidence="1">
    <location>
        <begin position="34"/>
        <end position="53"/>
    </location>
</feature>